<proteinExistence type="predicted"/>
<evidence type="ECO:0000313" key="3">
    <source>
        <dbReference type="Proteomes" id="UP000005778"/>
    </source>
</evidence>
<dbReference type="Proteomes" id="UP000005778">
    <property type="component" value="Chromosome"/>
</dbReference>
<keyword evidence="1" id="KW-0812">Transmembrane</keyword>
<name>I5B1N6_9BACT</name>
<gene>
    <name evidence="2" type="ORF">DespoDRAFT_01455</name>
</gene>
<reference evidence="2 3" key="1">
    <citation type="submission" date="2011-09" db="EMBL/GenBank/DDBJ databases">
        <authorList>
            <consortium name="US DOE Joint Genome Institute (JGI-PGF)"/>
            <person name="Lucas S."/>
            <person name="Han J."/>
            <person name="Lapidus A."/>
            <person name="Cheng J.-F."/>
            <person name="Goodwin L."/>
            <person name="Pitluck S."/>
            <person name="Peters L."/>
            <person name="Land M.L."/>
            <person name="Hauser L."/>
            <person name="Orellana R."/>
            <person name="Lovley D."/>
            <person name="Woyke T.J."/>
        </authorList>
    </citation>
    <scope>NUCLEOTIDE SEQUENCE [LARGE SCALE GENOMIC DNA]</scope>
    <source>
        <strain evidence="2 3">2ac9</strain>
    </source>
</reference>
<evidence type="ECO:0000256" key="1">
    <source>
        <dbReference type="SAM" id="Phobius"/>
    </source>
</evidence>
<organism evidence="2 3">
    <name type="scientific">Desulfobacter postgatei 2ac9</name>
    <dbReference type="NCBI Taxonomy" id="879212"/>
    <lineage>
        <taxon>Bacteria</taxon>
        <taxon>Pseudomonadati</taxon>
        <taxon>Thermodesulfobacteriota</taxon>
        <taxon>Desulfobacteria</taxon>
        <taxon>Desulfobacterales</taxon>
        <taxon>Desulfobacteraceae</taxon>
        <taxon>Desulfobacter</taxon>
    </lineage>
</organism>
<protein>
    <submittedName>
        <fullName evidence="2">Uncharacterized protein</fullName>
    </submittedName>
</protein>
<dbReference type="HOGENOM" id="CLU_587579_0_0_7"/>
<dbReference type="AlphaFoldDB" id="I5B1N6"/>
<sequence length="465" mass="51568">MQYGIYFANSFSIMKIHIIHTLISAMVFWGVYGPAAALSAEDDQYFLDRINEIRTAPYNYAIEHLECTPDFLKAKGIKPDTTFARYTLDERLTAMAEDESQLMAGEEITVSEAPPYYRLTASTGGVVSFFNFMSREEAFIIVINYLFKKELDNESFDHILSKDYSSAGIAISAGKVGSGNAWFVAICLRSAELVSEIQMLNLINDVRSNPNNIWTYEYNGTKMNQADVFSLNSGICDLFAGKYEPLFFNADLSVSASQAETDPETGNCHGYEGEVVRSEVAIRSEEEWSQPVEFLFFSLLFQELASWPQGLVVFSNGIQDVGSSSTFQPGDGDGEIGFSILSFVVGKSNLNAGNNESAGSEDATTVRIYGLLFSDIDGKGLYAPGYELIKQTVKVYDDEMQEQEIQSAVTDNAGHFFMELPANQQYYFTATIDGVPVSWEGNDGNYLITTDQFVKLTHTPTPDVP</sequence>
<reference evidence="2 3" key="2">
    <citation type="submission" date="2012-02" db="EMBL/GenBank/DDBJ databases">
        <title>Improved High-Quality Draft sequence of Desulfobacter postgatei 2ac9.</title>
        <authorList>
            <consortium name="US DOE Joint Genome Institute"/>
            <person name="Lucas S."/>
            <person name="Han J."/>
            <person name="Lapidus A."/>
            <person name="Cheng J.-F."/>
            <person name="Goodwin L."/>
            <person name="Pitluck S."/>
            <person name="Peters L."/>
            <person name="Ovchinnikova G."/>
            <person name="Held B."/>
            <person name="Detter J.C."/>
            <person name="Han C."/>
            <person name="Tapia R."/>
            <person name="Land M."/>
            <person name="Hauser L."/>
            <person name="Kyrpides N."/>
            <person name="Ivanova N."/>
            <person name="Pagani I."/>
            <person name="Orellana R."/>
            <person name="Lovley D."/>
            <person name="Woyke T."/>
        </authorList>
    </citation>
    <scope>NUCLEOTIDE SEQUENCE [LARGE SCALE GENOMIC DNA]</scope>
    <source>
        <strain evidence="2 3">2ac9</strain>
    </source>
</reference>
<keyword evidence="3" id="KW-1185">Reference proteome</keyword>
<keyword evidence="1" id="KW-1133">Transmembrane helix</keyword>
<dbReference type="EMBL" id="CM001488">
    <property type="protein sequence ID" value="EIM63399.1"/>
    <property type="molecule type" value="Genomic_DNA"/>
</dbReference>
<keyword evidence="1" id="KW-0472">Membrane</keyword>
<dbReference type="STRING" id="879212.DespoDRAFT_01455"/>
<feature type="transmembrane region" description="Helical" evidence="1">
    <location>
        <begin position="12"/>
        <end position="32"/>
    </location>
</feature>
<evidence type="ECO:0000313" key="2">
    <source>
        <dbReference type="EMBL" id="EIM63399.1"/>
    </source>
</evidence>
<accession>I5B1N6</accession>